<feature type="domain" description="Core-binding (CB)" evidence="4">
    <location>
        <begin position="1"/>
        <end position="22"/>
    </location>
</feature>
<keyword evidence="2" id="KW-0233">DNA recombination</keyword>
<dbReference type="EMBL" id="BARV01033216">
    <property type="protein sequence ID" value="GAI42827.1"/>
    <property type="molecule type" value="Genomic_DNA"/>
</dbReference>
<dbReference type="InterPro" id="IPR002104">
    <property type="entry name" value="Integrase_catalytic"/>
</dbReference>
<dbReference type="GO" id="GO:0003677">
    <property type="term" value="F:DNA binding"/>
    <property type="evidence" value="ECO:0007669"/>
    <property type="project" value="UniProtKB-KW"/>
</dbReference>
<dbReference type="InterPro" id="IPR050090">
    <property type="entry name" value="Tyrosine_recombinase_XerCD"/>
</dbReference>
<dbReference type="InterPro" id="IPR010998">
    <property type="entry name" value="Integrase_recombinase_N"/>
</dbReference>
<organism evidence="5">
    <name type="scientific">marine sediment metagenome</name>
    <dbReference type="NCBI Taxonomy" id="412755"/>
    <lineage>
        <taxon>unclassified sequences</taxon>
        <taxon>metagenomes</taxon>
        <taxon>ecological metagenomes</taxon>
    </lineage>
</organism>
<dbReference type="InterPro" id="IPR011010">
    <property type="entry name" value="DNA_brk_join_enz"/>
</dbReference>
<dbReference type="InterPro" id="IPR044068">
    <property type="entry name" value="CB"/>
</dbReference>
<dbReference type="GO" id="GO:0006310">
    <property type="term" value="P:DNA recombination"/>
    <property type="evidence" value="ECO:0007669"/>
    <property type="project" value="UniProtKB-KW"/>
</dbReference>
<evidence type="ECO:0008006" key="6">
    <source>
        <dbReference type="Google" id="ProtNLM"/>
    </source>
</evidence>
<comment type="caution">
    <text evidence="5">The sequence shown here is derived from an EMBL/GenBank/DDBJ whole genome shotgun (WGS) entry which is preliminary data.</text>
</comment>
<reference evidence="5" key="1">
    <citation type="journal article" date="2014" name="Front. Microbiol.">
        <title>High frequency of phylogenetically diverse reductive dehalogenase-homologous genes in deep subseafloor sedimentary metagenomes.</title>
        <authorList>
            <person name="Kawai M."/>
            <person name="Futagami T."/>
            <person name="Toyoda A."/>
            <person name="Takaki Y."/>
            <person name="Nishi S."/>
            <person name="Hori S."/>
            <person name="Arai W."/>
            <person name="Tsubouchi T."/>
            <person name="Morono Y."/>
            <person name="Uchiyama I."/>
            <person name="Ito T."/>
            <person name="Fujiyama A."/>
            <person name="Inagaki F."/>
            <person name="Takami H."/>
        </authorList>
    </citation>
    <scope>NUCLEOTIDE SEQUENCE</scope>
    <source>
        <strain evidence="5">Expedition CK06-06</strain>
    </source>
</reference>
<dbReference type="InterPro" id="IPR013762">
    <property type="entry name" value="Integrase-like_cat_sf"/>
</dbReference>
<evidence type="ECO:0000256" key="2">
    <source>
        <dbReference type="ARBA" id="ARBA00023172"/>
    </source>
</evidence>
<evidence type="ECO:0000313" key="5">
    <source>
        <dbReference type="EMBL" id="GAI42827.1"/>
    </source>
</evidence>
<dbReference type="PANTHER" id="PTHR30349:SF41">
    <property type="entry name" value="INTEGRASE_RECOMBINASE PROTEIN MJ0367-RELATED"/>
    <property type="match status" value="1"/>
</dbReference>
<evidence type="ECO:0000259" key="3">
    <source>
        <dbReference type="PROSITE" id="PS51898"/>
    </source>
</evidence>
<dbReference type="PROSITE" id="PS51898">
    <property type="entry name" value="TYR_RECOMBINASE"/>
    <property type="match status" value="1"/>
</dbReference>
<dbReference type="GO" id="GO:0015074">
    <property type="term" value="P:DNA integration"/>
    <property type="evidence" value="ECO:0007669"/>
    <property type="project" value="InterPro"/>
</dbReference>
<evidence type="ECO:0000256" key="1">
    <source>
        <dbReference type="ARBA" id="ARBA00023125"/>
    </source>
</evidence>
<dbReference type="SUPFAM" id="SSF56349">
    <property type="entry name" value="DNA breaking-rejoining enzymes"/>
    <property type="match status" value="1"/>
</dbReference>
<dbReference type="PANTHER" id="PTHR30349">
    <property type="entry name" value="PHAGE INTEGRASE-RELATED"/>
    <property type="match status" value="1"/>
</dbReference>
<dbReference type="AlphaFoldDB" id="X1NFK4"/>
<accession>X1NFK4</accession>
<feature type="non-terminal residue" evidence="5">
    <location>
        <position position="1"/>
    </location>
</feature>
<protein>
    <recommendedName>
        <fullName evidence="6">Tyr recombinase domain-containing protein</fullName>
    </recommendedName>
</protein>
<dbReference type="Gene3D" id="1.10.443.10">
    <property type="entry name" value="Intergrase catalytic core"/>
    <property type="match status" value="1"/>
</dbReference>
<name>X1NFK4_9ZZZZ</name>
<dbReference type="Pfam" id="PF00589">
    <property type="entry name" value="Phage_integrase"/>
    <property type="match status" value="1"/>
</dbReference>
<dbReference type="Gene3D" id="1.10.150.130">
    <property type="match status" value="1"/>
</dbReference>
<feature type="domain" description="Tyr recombinase" evidence="3">
    <location>
        <begin position="44"/>
        <end position="232"/>
    </location>
</feature>
<evidence type="ECO:0000259" key="4">
    <source>
        <dbReference type="PROSITE" id="PS51900"/>
    </source>
</evidence>
<dbReference type="PROSITE" id="PS51900">
    <property type="entry name" value="CB"/>
    <property type="match status" value="1"/>
</dbReference>
<feature type="non-terminal residue" evidence="5">
    <location>
        <position position="247"/>
    </location>
</feature>
<sequence>QYSPATVMKKIAALRSFFKFAKRIEAISDNPAEELRVAGPTKNRIPAHLTVKEVQRLIKMPDRRTTLGKRDAAILALLPNTGMRREELINLKIDSFIYHTEKHKQKAKVYVKILGKGNKERMVMVHENVLPYLEDWAKARPETDHDYFFTNKDGKPLSVKAVRYLIQKHGRTAGISGEKLHPHSFRHTFCINLARTEVPLHVIQELTGHKMLNTLRIYLKVTQDETDRAIAKLPSWNRNKRGQSVFS</sequence>
<proteinExistence type="predicted"/>
<keyword evidence="1" id="KW-0238">DNA-binding</keyword>
<gene>
    <name evidence="5" type="ORF">S06H3_52248</name>
</gene>